<dbReference type="NCBIfam" id="TIGR02822">
    <property type="entry name" value="adh_fam_2"/>
    <property type="match status" value="1"/>
</dbReference>
<dbReference type="SUPFAM" id="SSF51735">
    <property type="entry name" value="NAD(P)-binding Rossmann-fold domains"/>
    <property type="match status" value="1"/>
</dbReference>
<reference evidence="8" key="1">
    <citation type="journal article" date="2020" name="Microbiol. Resour. Announc.">
        <title>Complete genome sequences of four natural Pseudomonas isolates that catabolize a wide range of aromatic compounds relevant to lignin valorization.</title>
        <authorList>
            <person name="Hatmaker E.A."/>
            <person name="Presley G."/>
            <person name="Cannon O."/>
            <person name="Guss A.M."/>
            <person name="Elkins J.G."/>
        </authorList>
    </citation>
    <scope>NUCLEOTIDE SEQUENCE [LARGE SCALE GENOMIC DNA]</scope>
    <source>
        <strain evidence="8">H1F5C</strain>
    </source>
</reference>
<accession>A0A7G7XC73</accession>
<organism evidence="7 8">
    <name type="scientific">Pseudomonas protegens</name>
    <dbReference type="NCBI Taxonomy" id="380021"/>
    <lineage>
        <taxon>Bacteria</taxon>
        <taxon>Pseudomonadati</taxon>
        <taxon>Pseudomonadota</taxon>
        <taxon>Gammaproteobacteria</taxon>
        <taxon>Pseudomonadales</taxon>
        <taxon>Pseudomonadaceae</taxon>
        <taxon>Pseudomonas</taxon>
    </lineage>
</organism>
<dbReference type="PANTHER" id="PTHR42940">
    <property type="entry name" value="ALCOHOL DEHYDROGENASE 1-RELATED"/>
    <property type="match status" value="1"/>
</dbReference>
<evidence type="ECO:0000256" key="2">
    <source>
        <dbReference type="ARBA" id="ARBA00008072"/>
    </source>
</evidence>
<evidence type="ECO:0000259" key="6">
    <source>
        <dbReference type="Pfam" id="PF08240"/>
    </source>
</evidence>
<dbReference type="InterPro" id="IPR036291">
    <property type="entry name" value="NAD(P)-bd_dom_sf"/>
</dbReference>
<dbReference type="SUPFAM" id="SSF50129">
    <property type="entry name" value="GroES-like"/>
    <property type="match status" value="1"/>
</dbReference>
<name>A0A7G7XC73_9PSED</name>
<dbReference type="GO" id="GO:0005737">
    <property type="term" value="C:cytoplasm"/>
    <property type="evidence" value="ECO:0007669"/>
    <property type="project" value="TreeGrafter"/>
</dbReference>
<comment type="cofactor">
    <cofactor evidence="1">
        <name>Zn(2+)</name>
        <dbReference type="ChEBI" id="CHEBI:29105"/>
    </cofactor>
</comment>
<evidence type="ECO:0000256" key="1">
    <source>
        <dbReference type="ARBA" id="ARBA00001947"/>
    </source>
</evidence>
<dbReference type="InterPro" id="IPR014187">
    <property type="entry name" value="ADH_Zn_typ-2"/>
</dbReference>
<dbReference type="Pfam" id="PF08240">
    <property type="entry name" value="ADH_N"/>
    <property type="match status" value="1"/>
</dbReference>
<dbReference type="Proteomes" id="UP000515277">
    <property type="component" value="Chromosome"/>
</dbReference>
<dbReference type="Gene3D" id="3.90.180.10">
    <property type="entry name" value="Medium-chain alcohol dehydrogenases, catalytic domain"/>
    <property type="match status" value="1"/>
</dbReference>
<evidence type="ECO:0000313" key="7">
    <source>
        <dbReference type="EMBL" id="QNH77568.1"/>
    </source>
</evidence>
<keyword evidence="5" id="KW-0560">Oxidoreductase</keyword>
<sequence>MHAMVLSRIGSALQWTELPDRQPGPGEVRIRVTACGVCRTDLHVLDGELADPQVPIIPGHEVVGRIDAIGAGVVGFGLGERVGVPWLGHTCGRCSYCLAQRENLCDQPRFTGYTRDGGFATSMIADAAYVFALGEQGSDASLAPLLCAGLIGWRALLIGGEGQRLGLYGFGAAAHIVAQVALWQGRSVFAFTRARDTATQTFARQLGATWAGDSNLLPPEPLDVAIIFAPDGALVPKALQAVRKGGRVVCAGIHMSRIPAFAYDLLWGERALVSVANLTRQDGIDFLRLAAQIGVVTHTTLYPLTQANQALEDLRAGAFEGAAVLVPDAALRLAAPFHDVQAGSIECSAGRSHLRKIKPVSS</sequence>
<evidence type="ECO:0000256" key="4">
    <source>
        <dbReference type="ARBA" id="ARBA00022833"/>
    </source>
</evidence>
<dbReference type="PANTHER" id="PTHR42940:SF8">
    <property type="entry name" value="VACUOLAR PROTEIN SORTING-ASSOCIATED PROTEIN 11"/>
    <property type="match status" value="1"/>
</dbReference>
<protein>
    <submittedName>
        <fullName evidence="7">Zinc-dependent alcohol dehydrogenase family protein</fullName>
    </submittedName>
</protein>
<dbReference type="EMBL" id="CP060201">
    <property type="protein sequence ID" value="QNH77568.1"/>
    <property type="molecule type" value="Genomic_DNA"/>
</dbReference>
<dbReference type="Gene3D" id="3.40.50.720">
    <property type="entry name" value="NAD(P)-binding Rossmann-like Domain"/>
    <property type="match status" value="1"/>
</dbReference>
<dbReference type="RefSeq" id="WP_179601798.1">
    <property type="nucleotide sequence ID" value="NZ_CP060201.1"/>
</dbReference>
<evidence type="ECO:0000313" key="8">
    <source>
        <dbReference type="Proteomes" id="UP000515277"/>
    </source>
</evidence>
<gene>
    <name evidence="7" type="ORF">GGI48_30830</name>
</gene>
<dbReference type="AlphaFoldDB" id="A0A7G7XC73"/>
<evidence type="ECO:0000256" key="3">
    <source>
        <dbReference type="ARBA" id="ARBA00022723"/>
    </source>
</evidence>
<dbReference type="CDD" id="cd08298">
    <property type="entry name" value="CAD2"/>
    <property type="match status" value="1"/>
</dbReference>
<comment type="similarity">
    <text evidence="2">Belongs to the zinc-containing alcohol dehydrogenase family.</text>
</comment>
<keyword evidence="3" id="KW-0479">Metal-binding</keyword>
<dbReference type="GO" id="GO:0008270">
    <property type="term" value="F:zinc ion binding"/>
    <property type="evidence" value="ECO:0007669"/>
    <property type="project" value="InterPro"/>
</dbReference>
<dbReference type="PROSITE" id="PS00059">
    <property type="entry name" value="ADH_ZINC"/>
    <property type="match status" value="1"/>
</dbReference>
<feature type="domain" description="Alcohol dehydrogenase-like N-terminal" evidence="6">
    <location>
        <begin position="24"/>
        <end position="133"/>
    </location>
</feature>
<evidence type="ECO:0000256" key="5">
    <source>
        <dbReference type="ARBA" id="ARBA00023002"/>
    </source>
</evidence>
<dbReference type="GO" id="GO:0004022">
    <property type="term" value="F:alcohol dehydrogenase (NAD+) activity"/>
    <property type="evidence" value="ECO:0007669"/>
    <property type="project" value="TreeGrafter"/>
</dbReference>
<proteinExistence type="inferred from homology"/>
<dbReference type="InterPro" id="IPR011032">
    <property type="entry name" value="GroES-like_sf"/>
</dbReference>
<keyword evidence="4" id="KW-0862">Zinc</keyword>
<dbReference type="InterPro" id="IPR002328">
    <property type="entry name" value="ADH_Zn_CS"/>
</dbReference>
<dbReference type="InterPro" id="IPR013154">
    <property type="entry name" value="ADH-like_N"/>
</dbReference>